<dbReference type="Proteomes" id="UP000323876">
    <property type="component" value="Unassembled WGS sequence"/>
</dbReference>
<dbReference type="PROSITE" id="PS50931">
    <property type="entry name" value="HTH_LYSR"/>
    <property type="match status" value="1"/>
</dbReference>
<dbReference type="GO" id="GO:0003677">
    <property type="term" value="F:DNA binding"/>
    <property type="evidence" value="ECO:0007669"/>
    <property type="project" value="UniProtKB-KW"/>
</dbReference>
<dbReference type="Gene3D" id="3.40.190.290">
    <property type="match status" value="1"/>
</dbReference>
<dbReference type="GO" id="GO:0005829">
    <property type="term" value="C:cytosol"/>
    <property type="evidence" value="ECO:0007669"/>
    <property type="project" value="TreeGrafter"/>
</dbReference>
<dbReference type="GO" id="GO:0003700">
    <property type="term" value="F:DNA-binding transcription factor activity"/>
    <property type="evidence" value="ECO:0007669"/>
    <property type="project" value="InterPro"/>
</dbReference>
<proteinExistence type="inferred from homology"/>
<dbReference type="RefSeq" id="WP_150404922.1">
    <property type="nucleotide sequence ID" value="NZ_VXLC01000015.1"/>
</dbReference>
<evidence type="ECO:0000256" key="1">
    <source>
        <dbReference type="ARBA" id="ARBA00009437"/>
    </source>
</evidence>
<dbReference type="SUPFAM" id="SSF46785">
    <property type="entry name" value="Winged helix' DNA-binding domain"/>
    <property type="match status" value="1"/>
</dbReference>
<evidence type="ECO:0000256" key="4">
    <source>
        <dbReference type="ARBA" id="ARBA00023163"/>
    </source>
</evidence>
<keyword evidence="4" id="KW-0804">Transcription</keyword>
<dbReference type="EMBL" id="VXLC01000015">
    <property type="protein sequence ID" value="KAA8885364.1"/>
    <property type="molecule type" value="Genomic_DNA"/>
</dbReference>
<dbReference type="Pfam" id="PF00126">
    <property type="entry name" value="HTH_1"/>
    <property type="match status" value="1"/>
</dbReference>
<dbReference type="PANTHER" id="PTHR30419">
    <property type="entry name" value="HTH-TYPE TRANSCRIPTIONAL REGULATOR YBHD"/>
    <property type="match status" value="1"/>
</dbReference>
<dbReference type="InterPro" id="IPR050950">
    <property type="entry name" value="HTH-type_LysR_regulators"/>
</dbReference>
<sequence>MELRHLEYFVAVAEERSFTRAAARLHVVQSAVSAAIKTLERELRTEILRRTSREVALTEAGTVLLPRARTILDSVRETIDAIDGVRGTIGGEIRLGLMASVPWLDLPAVLGRMHAEHPEVRLRSSHRAGGSQELAAAVVAGELDLAILSDPGPFGRKLRLTELRSFPMRLLVPATHSLAERRSARLEELEGETFVDLPQGFGSRAVVDRAFAAADLTRSVSIEVGDGSVVADYVRQGLGIAIVPEAYARADSIVRSLALTASSGLTWRMCLAAPRDRELGTAAKVLTTMVLDALEK</sequence>
<name>A0A5N0EB07_9NOCA</name>
<dbReference type="SUPFAM" id="SSF53850">
    <property type="entry name" value="Periplasmic binding protein-like II"/>
    <property type="match status" value="1"/>
</dbReference>
<keyword evidence="7" id="KW-1185">Reference proteome</keyword>
<evidence type="ECO:0000313" key="6">
    <source>
        <dbReference type="EMBL" id="KAA8885364.1"/>
    </source>
</evidence>
<protein>
    <submittedName>
        <fullName evidence="6">LysR family transcriptional regulator</fullName>
    </submittedName>
</protein>
<dbReference type="InterPro" id="IPR005119">
    <property type="entry name" value="LysR_subst-bd"/>
</dbReference>
<feature type="domain" description="HTH lysR-type" evidence="5">
    <location>
        <begin position="1"/>
        <end position="58"/>
    </location>
</feature>
<evidence type="ECO:0000256" key="3">
    <source>
        <dbReference type="ARBA" id="ARBA00023125"/>
    </source>
</evidence>
<dbReference type="FunFam" id="1.10.10.10:FF:000001">
    <property type="entry name" value="LysR family transcriptional regulator"/>
    <property type="match status" value="1"/>
</dbReference>
<dbReference type="Pfam" id="PF03466">
    <property type="entry name" value="LysR_substrate"/>
    <property type="match status" value="1"/>
</dbReference>
<dbReference type="InterPro" id="IPR036388">
    <property type="entry name" value="WH-like_DNA-bd_sf"/>
</dbReference>
<comment type="caution">
    <text evidence="6">The sequence shown here is derived from an EMBL/GenBank/DDBJ whole genome shotgun (WGS) entry which is preliminary data.</text>
</comment>
<keyword evidence="2" id="KW-0805">Transcription regulation</keyword>
<accession>A0A5N0EB07</accession>
<evidence type="ECO:0000256" key="2">
    <source>
        <dbReference type="ARBA" id="ARBA00023015"/>
    </source>
</evidence>
<dbReference type="PRINTS" id="PR00039">
    <property type="entry name" value="HTHLYSR"/>
</dbReference>
<dbReference type="InterPro" id="IPR036390">
    <property type="entry name" value="WH_DNA-bd_sf"/>
</dbReference>
<dbReference type="AlphaFoldDB" id="A0A5N0EB07"/>
<dbReference type="OrthoDB" id="3181812at2"/>
<organism evidence="6 7">
    <name type="scientific">Nocardia colli</name>
    <dbReference type="NCBI Taxonomy" id="2545717"/>
    <lineage>
        <taxon>Bacteria</taxon>
        <taxon>Bacillati</taxon>
        <taxon>Actinomycetota</taxon>
        <taxon>Actinomycetes</taxon>
        <taxon>Mycobacteriales</taxon>
        <taxon>Nocardiaceae</taxon>
        <taxon>Nocardia</taxon>
    </lineage>
</organism>
<gene>
    <name evidence="6" type="ORF">F3087_27280</name>
</gene>
<reference evidence="6 7" key="1">
    <citation type="submission" date="2019-09" db="EMBL/GenBank/DDBJ databases">
        <authorList>
            <person name="Wang X."/>
        </authorList>
    </citation>
    <scope>NUCLEOTIDE SEQUENCE [LARGE SCALE GENOMIC DNA]</scope>
    <source>
        <strain evidence="6 7">CICC 11023</strain>
    </source>
</reference>
<comment type="similarity">
    <text evidence="1">Belongs to the LysR transcriptional regulatory family.</text>
</comment>
<dbReference type="Gene3D" id="1.10.10.10">
    <property type="entry name" value="Winged helix-like DNA-binding domain superfamily/Winged helix DNA-binding domain"/>
    <property type="match status" value="1"/>
</dbReference>
<evidence type="ECO:0000313" key="7">
    <source>
        <dbReference type="Proteomes" id="UP000323876"/>
    </source>
</evidence>
<dbReference type="PANTHER" id="PTHR30419:SF31">
    <property type="entry name" value="BLR3139 PROTEIN"/>
    <property type="match status" value="1"/>
</dbReference>
<evidence type="ECO:0000259" key="5">
    <source>
        <dbReference type="PROSITE" id="PS50931"/>
    </source>
</evidence>
<dbReference type="InterPro" id="IPR000847">
    <property type="entry name" value="LysR_HTH_N"/>
</dbReference>
<keyword evidence="3" id="KW-0238">DNA-binding</keyword>